<accession>A0ABP8EBY5</accession>
<dbReference type="SUPFAM" id="SSF82171">
    <property type="entry name" value="DPP6 N-terminal domain-like"/>
    <property type="match status" value="1"/>
</dbReference>
<dbReference type="InterPro" id="IPR011659">
    <property type="entry name" value="WD40"/>
</dbReference>
<dbReference type="Proteomes" id="UP001500027">
    <property type="component" value="Unassembled WGS sequence"/>
</dbReference>
<dbReference type="Gene3D" id="2.120.10.30">
    <property type="entry name" value="TolB, C-terminal domain"/>
    <property type="match status" value="1"/>
</dbReference>
<proteinExistence type="predicted"/>
<dbReference type="Pfam" id="PF07676">
    <property type="entry name" value="PD40"/>
    <property type="match status" value="3"/>
</dbReference>
<evidence type="ECO:0008006" key="3">
    <source>
        <dbReference type="Google" id="ProtNLM"/>
    </source>
</evidence>
<dbReference type="EMBL" id="BAABAV010000001">
    <property type="protein sequence ID" value="GAA4269760.1"/>
    <property type="molecule type" value="Genomic_DNA"/>
</dbReference>
<organism evidence="1 2">
    <name type="scientific">Hyunsoonleella aestuarii</name>
    <dbReference type="NCBI Taxonomy" id="912802"/>
    <lineage>
        <taxon>Bacteria</taxon>
        <taxon>Pseudomonadati</taxon>
        <taxon>Bacteroidota</taxon>
        <taxon>Flavobacteriia</taxon>
        <taxon>Flavobacteriales</taxon>
        <taxon>Flavobacteriaceae</taxon>
    </lineage>
</organism>
<evidence type="ECO:0000313" key="2">
    <source>
        <dbReference type="Proteomes" id="UP001500027"/>
    </source>
</evidence>
<name>A0ABP8EBY5_9FLAO</name>
<gene>
    <name evidence="1" type="ORF">GCM10022257_18610</name>
</gene>
<sequence>MLVNSYSIESQNEVSPFIPEIVKKFPNVRDITISPNGDEIMFTAQNIMGTISTIIHVKKDHDGFKNPKVASFSGKFFDLEPFFSHDGLKLYFVSTRPLDGSINKAKDFDIWYVERQTISSNWSEAKNMGNPINTEHGEFYPSIAKNGNFYFTRDNPKLKRKDDIYLSKYINGILTEPKALPNIINSDGYEYNAFISPDESFLIYGCYNRKDGLGSGDLYISFNTKDGWTEAKNLGNKINSTKMDYCPFVDFKTNTLYYTSKQDNSKTVFKNPLTIETLLNEFNKYDNGLSRLYKIKLDKTTTGKL</sequence>
<dbReference type="InterPro" id="IPR011042">
    <property type="entry name" value="6-blade_b-propeller_TolB-like"/>
</dbReference>
<protein>
    <recommendedName>
        <fullName evidence="3">Exo-alpha-sialidase</fullName>
    </recommendedName>
</protein>
<keyword evidence="2" id="KW-1185">Reference proteome</keyword>
<evidence type="ECO:0000313" key="1">
    <source>
        <dbReference type="EMBL" id="GAA4269760.1"/>
    </source>
</evidence>
<comment type="caution">
    <text evidence="1">The sequence shown here is derived from an EMBL/GenBank/DDBJ whole genome shotgun (WGS) entry which is preliminary data.</text>
</comment>
<reference evidence="2" key="1">
    <citation type="journal article" date="2019" name="Int. J. Syst. Evol. Microbiol.">
        <title>The Global Catalogue of Microorganisms (GCM) 10K type strain sequencing project: providing services to taxonomists for standard genome sequencing and annotation.</title>
        <authorList>
            <consortium name="The Broad Institute Genomics Platform"/>
            <consortium name="The Broad Institute Genome Sequencing Center for Infectious Disease"/>
            <person name="Wu L."/>
            <person name="Ma J."/>
        </authorList>
    </citation>
    <scope>NUCLEOTIDE SEQUENCE [LARGE SCALE GENOMIC DNA]</scope>
    <source>
        <strain evidence="2">JCM 17452</strain>
    </source>
</reference>